<proteinExistence type="predicted"/>
<protein>
    <submittedName>
        <fullName evidence="2">Uncharacterized protein</fullName>
    </submittedName>
</protein>
<organism evidence="2 3">
    <name type="scientific">Pleurodeles waltl</name>
    <name type="common">Iberian ribbed newt</name>
    <dbReference type="NCBI Taxonomy" id="8319"/>
    <lineage>
        <taxon>Eukaryota</taxon>
        <taxon>Metazoa</taxon>
        <taxon>Chordata</taxon>
        <taxon>Craniata</taxon>
        <taxon>Vertebrata</taxon>
        <taxon>Euteleostomi</taxon>
        <taxon>Amphibia</taxon>
        <taxon>Batrachia</taxon>
        <taxon>Caudata</taxon>
        <taxon>Salamandroidea</taxon>
        <taxon>Salamandridae</taxon>
        <taxon>Pleurodelinae</taxon>
        <taxon>Pleurodeles</taxon>
    </lineage>
</organism>
<feature type="region of interest" description="Disordered" evidence="1">
    <location>
        <begin position="81"/>
        <end position="113"/>
    </location>
</feature>
<gene>
    <name evidence="2" type="ORF">NDU88_001192</name>
</gene>
<sequence>MDTPDAPSKEQDTTFQALRQMELTLRNHTSQFERVLQAIVDTKTTLESKISEVTMDVNLLRTDHCAQADRVADVEKDLVELSPTGPEVTEEGWSSPKEKCKRGSRSGIKPTPEQVVEERSCLIWEATRFVADPPAVMSDQLDTEPEHESRSESAYSLSGSILTPRSADDI</sequence>
<feature type="region of interest" description="Disordered" evidence="1">
    <location>
        <begin position="133"/>
        <end position="170"/>
    </location>
</feature>
<reference evidence="2" key="1">
    <citation type="journal article" date="2022" name="bioRxiv">
        <title>Sequencing and chromosome-scale assembly of the giantPleurodeles waltlgenome.</title>
        <authorList>
            <person name="Brown T."/>
            <person name="Elewa A."/>
            <person name="Iarovenko S."/>
            <person name="Subramanian E."/>
            <person name="Araus A.J."/>
            <person name="Petzold A."/>
            <person name="Susuki M."/>
            <person name="Suzuki K.-i.T."/>
            <person name="Hayashi T."/>
            <person name="Toyoda A."/>
            <person name="Oliveira C."/>
            <person name="Osipova E."/>
            <person name="Leigh N.D."/>
            <person name="Simon A."/>
            <person name="Yun M.H."/>
        </authorList>
    </citation>
    <scope>NUCLEOTIDE SEQUENCE</scope>
    <source>
        <strain evidence="2">20211129_DDA</strain>
        <tissue evidence="2">Liver</tissue>
    </source>
</reference>
<comment type="caution">
    <text evidence="2">The sequence shown here is derived from an EMBL/GenBank/DDBJ whole genome shotgun (WGS) entry which is preliminary data.</text>
</comment>
<evidence type="ECO:0000313" key="2">
    <source>
        <dbReference type="EMBL" id="KAJ1184385.1"/>
    </source>
</evidence>
<accession>A0AAV7U6D3</accession>
<dbReference type="Proteomes" id="UP001066276">
    <property type="component" value="Chromosome 3_1"/>
</dbReference>
<evidence type="ECO:0000256" key="1">
    <source>
        <dbReference type="SAM" id="MobiDB-lite"/>
    </source>
</evidence>
<name>A0AAV7U6D3_PLEWA</name>
<keyword evidence="3" id="KW-1185">Reference proteome</keyword>
<feature type="compositionally biased region" description="Polar residues" evidence="1">
    <location>
        <begin position="152"/>
        <end position="163"/>
    </location>
</feature>
<dbReference type="EMBL" id="JANPWB010000005">
    <property type="protein sequence ID" value="KAJ1184385.1"/>
    <property type="molecule type" value="Genomic_DNA"/>
</dbReference>
<dbReference type="AlphaFoldDB" id="A0AAV7U6D3"/>
<evidence type="ECO:0000313" key="3">
    <source>
        <dbReference type="Proteomes" id="UP001066276"/>
    </source>
</evidence>